<evidence type="ECO:0000259" key="1">
    <source>
        <dbReference type="PROSITE" id="PS50943"/>
    </source>
</evidence>
<gene>
    <name evidence="2" type="ORF">P775_08670</name>
</gene>
<name>A0A2G8RGB6_9RHOB</name>
<dbReference type="InterPro" id="IPR001387">
    <property type="entry name" value="Cro/C1-type_HTH"/>
</dbReference>
<comment type="caution">
    <text evidence="2">The sequence shown here is derived from an EMBL/GenBank/DDBJ whole genome shotgun (WGS) entry which is preliminary data.</text>
</comment>
<organism evidence="2 3">
    <name type="scientific">Puniceibacterium antarcticum</name>
    <dbReference type="NCBI Taxonomy" id="1206336"/>
    <lineage>
        <taxon>Bacteria</taxon>
        <taxon>Pseudomonadati</taxon>
        <taxon>Pseudomonadota</taxon>
        <taxon>Alphaproteobacteria</taxon>
        <taxon>Rhodobacterales</taxon>
        <taxon>Paracoccaceae</taxon>
        <taxon>Puniceibacterium</taxon>
    </lineage>
</organism>
<protein>
    <recommendedName>
        <fullName evidence="1">HTH cro/C1-type domain-containing protein</fullName>
    </recommendedName>
</protein>
<dbReference type="RefSeq" id="WP_245875609.1">
    <property type="nucleotide sequence ID" value="NZ_AWWI01000060.1"/>
</dbReference>
<evidence type="ECO:0000313" key="2">
    <source>
        <dbReference type="EMBL" id="PIL20590.1"/>
    </source>
</evidence>
<dbReference type="GO" id="GO:0003677">
    <property type="term" value="F:DNA binding"/>
    <property type="evidence" value="ECO:0007669"/>
    <property type="project" value="InterPro"/>
</dbReference>
<dbReference type="AlphaFoldDB" id="A0A2G8RGB6"/>
<dbReference type="CDD" id="cd00093">
    <property type="entry name" value="HTH_XRE"/>
    <property type="match status" value="1"/>
</dbReference>
<evidence type="ECO:0000313" key="3">
    <source>
        <dbReference type="Proteomes" id="UP000231259"/>
    </source>
</evidence>
<dbReference type="PROSITE" id="PS50943">
    <property type="entry name" value="HTH_CROC1"/>
    <property type="match status" value="1"/>
</dbReference>
<keyword evidence="3" id="KW-1185">Reference proteome</keyword>
<dbReference type="Pfam" id="PF13560">
    <property type="entry name" value="HTH_31"/>
    <property type="match status" value="1"/>
</dbReference>
<dbReference type="InterPro" id="IPR010982">
    <property type="entry name" value="Lambda_DNA-bd_dom_sf"/>
</dbReference>
<dbReference type="Proteomes" id="UP000231259">
    <property type="component" value="Unassembled WGS sequence"/>
</dbReference>
<dbReference type="EMBL" id="AWWI01000060">
    <property type="protein sequence ID" value="PIL20590.1"/>
    <property type="molecule type" value="Genomic_DNA"/>
</dbReference>
<feature type="domain" description="HTH cro/C1-type" evidence="1">
    <location>
        <begin position="34"/>
        <end position="78"/>
    </location>
</feature>
<reference evidence="2 3" key="1">
    <citation type="submission" date="2013-09" db="EMBL/GenBank/DDBJ databases">
        <title>Genome sequencing of Phaeobacter antarcticus sp. nov. SM1211.</title>
        <authorList>
            <person name="Zhang X.-Y."/>
            <person name="Liu C."/>
            <person name="Chen X.-L."/>
            <person name="Xie B.-B."/>
            <person name="Qin Q.-L."/>
            <person name="Rong J.-C."/>
            <person name="Zhang Y.-Z."/>
        </authorList>
    </citation>
    <scope>NUCLEOTIDE SEQUENCE [LARGE SCALE GENOMIC DNA]</scope>
    <source>
        <strain evidence="2 3">SM1211</strain>
    </source>
</reference>
<dbReference type="Gene3D" id="1.10.260.40">
    <property type="entry name" value="lambda repressor-like DNA-binding domains"/>
    <property type="match status" value="1"/>
</dbReference>
<accession>A0A2G8RGB6</accession>
<dbReference type="SUPFAM" id="SSF47413">
    <property type="entry name" value="lambda repressor-like DNA-binding domains"/>
    <property type="match status" value="1"/>
</dbReference>
<proteinExistence type="predicted"/>
<sequence>MTSDHPTRGQSPSPSDLRNMFGANLRSLTRNAVSISALCRELGINRTQFNRYLAGESFPRPDVLHRICSFFDVDARILLEPVDQIDSVRRDLLHHPVLADFIGAGTITLEKELFPSGFYRFTRRSFTDEERFVQGLVYVFRKDEFTFIRGFEAKEAMRAQGLTTDPRTREFRGFLLPQEGGIAALVSRRNSLTTSFNYLARVSSFQNNFWVGYTARTVLESMTGRRATRLVYEYLGSDRKAVMSAARSAGFCTENQLIPFHRTQLRVGEPFS</sequence>